<dbReference type="InterPro" id="IPR036259">
    <property type="entry name" value="MFS_trans_sf"/>
</dbReference>
<protein>
    <recommendedName>
        <fullName evidence="8">Membrane transporter</fullName>
    </recommendedName>
</protein>
<feature type="non-terminal residue" evidence="6">
    <location>
        <position position="105"/>
    </location>
</feature>
<evidence type="ECO:0008006" key="8">
    <source>
        <dbReference type="Google" id="ProtNLM"/>
    </source>
</evidence>
<feature type="transmembrane region" description="Helical" evidence="5">
    <location>
        <begin position="39"/>
        <end position="62"/>
    </location>
</feature>
<dbReference type="InterPro" id="IPR005828">
    <property type="entry name" value="MFS_sugar_transport-like"/>
</dbReference>
<accession>A0AAN5CNI6</accession>
<keyword evidence="2 5" id="KW-0812">Transmembrane</keyword>
<sequence length="105" mass="11263">MEVGLSMDGAAWSNIGIGAMGVIGCLPFSFFIDRFGRCPLLISTLTLILISNMLIVIMMFLFEVTKNVVCGQLLLIPICIYSLLFSAGPAPLSIFISAELSSISI</sequence>
<evidence type="ECO:0000256" key="2">
    <source>
        <dbReference type="ARBA" id="ARBA00022692"/>
    </source>
</evidence>
<evidence type="ECO:0000256" key="5">
    <source>
        <dbReference type="SAM" id="Phobius"/>
    </source>
</evidence>
<organism evidence="6 7">
    <name type="scientific">Pristionchus mayeri</name>
    <dbReference type="NCBI Taxonomy" id="1317129"/>
    <lineage>
        <taxon>Eukaryota</taxon>
        <taxon>Metazoa</taxon>
        <taxon>Ecdysozoa</taxon>
        <taxon>Nematoda</taxon>
        <taxon>Chromadorea</taxon>
        <taxon>Rhabditida</taxon>
        <taxon>Rhabditina</taxon>
        <taxon>Diplogasteromorpha</taxon>
        <taxon>Diplogasteroidea</taxon>
        <taxon>Neodiplogasteridae</taxon>
        <taxon>Pristionchus</taxon>
    </lineage>
</organism>
<dbReference type="SUPFAM" id="SSF103473">
    <property type="entry name" value="MFS general substrate transporter"/>
    <property type="match status" value="1"/>
</dbReference>
<dbReference type="Proteomes" id="UP001328107">
    <property type="component" value="Unassembled WGS sequence"/>
</dbReference>
<keyword evidence="4 5" id="KW-0472">Membrane</keyword>
<dbReference type="EMBL" id="BTRK01000004">
    <property type="protein sequence ID" value="GMR47751.1"/>
    <property type="molecule type" value="Genomic_DNA"/>
</dbReference>
<gene>
    <name evidence="6" type="ORF">PMAYCL1PPCAC_17946</name>
</gene>
<feature type="transmembrane region" description="Helical" evidence="5">
    <location>
        <begin position="12"/>
        <end position="32"/>
    </location>
</feature>
<feature type="transmembrane region" description="Helical" evidence="5">
    <location>
        <begin position="74"/>
        <end position="96"/>
    </location>
</feature>
<comment type="caution">
    <text evidence="6">The sequence shown here is derived from an EMBL/GenBank/DDBJ whole genome shotgun (WGS) entry which is preliminary data.</text>
</comment>
<evidence type="ECO:0000313" key="7">
    <source>
        <dbReference type="Proteomes" id="UP001328107"/>
    </source>
</evidence>
<dbReference type="Gene3D" id="1.20.1250.20">
    <property type="entry name" value="MFS general substrate transporter like domains"/>
    <property type="match status" value="1"/>
</dbReference>
<dbReference type="AlphaFoldDB" id="A0AAN5CNI6"/>
<reference evidence="7" key="1">
    <citation type="submission" date="2022-10" db="EMBL/GenBank/DDBJ databases">
        <title>Genome assembly of Pristionchus species.</title>
        <authorList>
            <person name="Yoshida K."/>
            <person name="Sommer R.J."/>
        </authorList>
    </citation>
    <scope>NUCLEOTIDE SEQUENCE [LARGE SCALE GENOMIC DNA]</scope>
    <source>
        <strain evidence="7">RS5460</strain>
    </source>
</reference>
<evidence type="ECO:0000256" key="1">
    <source>
        <dbReference type="ARBA" id="ARBA00004370"/>
    </source>
</evidence>
<dbReference type="GO" id="GO:0022857">
    <property type="term" value="F:transmembrane transporter activity"/>
    <property type="evidence" value="ECO:0007669"/>
    <property type="project" value="InterPro"/>
</dbReference>
<proteinExistence type="predicted"/>
<dbReference type="Pfam" id="PF00083">
    <property type="entry name" value="Sugar_tr"/>
    <property type="match status" value="1"/>
</dbReference>
<keyword evidence="3 5" id="KW-1133">Transmembrane helix</keyword>
<dbReference type="GO" id="GO:0016020">
    <property type="term" value="C:membrane"/>
    <property type="evidence" value="ECO:0007669"/>
    <property type="project" value="UniProtKB-SubCell"/>
</dbReference>
<evidence type="ECO:0000256" key="4">
    <source>
        <dbReference type="ARBA" id="ARBA00023136"/>
    </source>
</evidence>
<evidence type="ECO:0000256" key="3">
    <source>
        <dbReference type="ARBA" id="ARBA00022989"/>
    </source>
</evidence>
<comment type="subcellular location">
    <subcellularLocation>
        <location evidence="1">Membrane</location>
    </subcellularLocation>
</comment>
<keyword evidence="7" id="KW-1185">Reference proteome</keyword>
<name>A0AAN5CNI6_9BILA</name>
<evidence type="ECO:0000313" key="6">
    <source>
        <dbReference type="EMBL" id="GMR47751.1"/>
    </source>
</evidence>